<dbReference type="InterPro" id="IPR036873">
    <property type="entry name" value="Rhodanese-like_dom_sf"/>
</dbReference>
<sequence length="540" mass="59282">MAASNPLNVFRGPNSMAQYFDPDQNPPLPLVEIPAALNPLRKDGVRIYAKMLTALPAQNVKSLPGSTVLSLGMISRALWDNEDVVAHVTNKKHVDSLRLLRFFGLKVSLYGGLAQQEPQDPKGIMSRLRALASTNPGVCYPGQYDNIYNWKSHEQWTGAQIWKQLPEIDVFCATIGTGGCATGTGVYLKSKKPSVKVVGVCNEFGDPTPGPRHFPGFESSQFPWRETIDVFESVASCNAYRSSMNLCRYGIIAGPSSGEALHGILAYLRNVKEEGRLAELANPSTGEISCVFICADLPYQYMDMYFKKLGDEEFPPIYNKCLLGCDLDPYDERWFLSPDQVAALISHASNTFRSESYSTYTKESLLVSATTLSSVSSASSVSTSSSHPSMSSSYTYLPSIYGLTYWSQSDILTIIDIRNAVAYTNSHIRGSLNLPLPDIKKDLFGVADSVKKRWLELKTDNGQPRLVSETIRNSPKKVILFVCQDGDTARMATAMLRAEGCEAFCADGGYDMLSTYLQNQKGLANIVDGQSQLEKSSSAS</sequence>
<protein>
    <submittedName>
        <fullName evidence="2">Tryptophan synthase beta subunit-like PLP-dependent enzyme</fullName>
    </submittedName>
</protein>
<dbReference type="InterPro" id="IPR001763">
    <property type="entry name" value="Rhodanese-like_dom"/>
</dbReference>
<proteinExistence type="predicted"/>
<dbReference type="Proteomes" id="UP000799429">
    <property type="component" value="Unassembled WGS sequence"/>
</dbReference>
<dbReference type="InterPro" id="IPR001926">
    <property type="entry name" value="TrpB-like_PALP"/>
</dbReference>
<dbReference type="SUPFAM" id="SSF53686">
    <property type="entry name" value="Tryptophan synthase beta subunit-like PLP-dependent enzymes"/>
    <property type="match status" value="1"/>
</dbReference>
<gene>
    <name evidence="2" type="ORF">M501DRAFT_929068</name>
</gene>
<evidence type="ECO:0000259" key="1">
    <source>
        <dbReference type="PROSITE" id="PS50206"/>
    </source>
</evidence>
<dbReference type="OrthoDB" id="10259545at2759"/>
<dbReference type="CDD" id="cd00158">
    <property type="entry name" value="RHOD"/>
    <property type="match status" value="1"/>
</dbReference>
<name>A0A9P4SH68_9PEZI</name>
<dbReference type="PROSITE" id="PS50206">
    <property type="entry name" value="RHODANESE_3"/>
    <property type="match status" value="1"/>
</dbReference>
<dbReference type="EMBL" id="MU006091">
    <property type="protein sequence ID" value="KAF2841747.1"/>
    <property type="molecule type" value="Genomic_DNA"/>
</dbReference>
<dbReference type="Gene3D" id="3.40.250.10">
    <property type="entry name" value="Rhodanese-like domain"/>
    <property type="match status" value="1"/>
</dbReference>
<evidence type="ECO:0000313" key="2">
    <source>
        <dbReference type="EMBL" id="KAF2841747.1"/>
    </source>
</evidence>
<dbReference type="Pfam" id="PF00581">
    <property type="entry name" value="Rhodanese"/>
    <property type="match status" value="1"/>
</dbReference>
<dbReference type="InterPro" id="IPR036052">
    <property type="entry name" value="TrpB-like_PALP_sf"/>
</dbReference>
<dbReference type="AlphaFoldDB" id="A0A9P4SH68"/>
<dbReference type="SMART" id="SM00450">
    <property type="entry name" value="RHOD"/>
    <property type="match status" value="1"/>
</dbReference>
<reference evidence="2" key="1">
    <citation type="journal article" date="2020" name="Stud. Mycol.">
        <title>101 Dothideomycetes genomes: a test case for predicting lifestyles and emergence of pathogens.</title>
        <authorList>
            <person name="Haridas S."/>
            <person name="Albert R."/>
            <person name="Binder M."/>
            <person name="Bloem J."/>
            <person name="Labutti K."/>
            <person name="Salamov A."/>
            <person name="Andreopoulos B."/>
            <person name="Baker S."/>
            <person name="Barry K."/>
            <person name="Bills G."/>
            <person name="Bluhm B."/>
            <person name="Cannon C."/>
            <person name="Castanera R."/>
            <person name="Culley D."/>
            <person name="Daum C."/>
            <person name="Ezra D."/>
            <person name="Gonzalez J."/>
            <person name="Henrissat B."/>
            <person name="Kuo A."/>
            <person name="Liang C."/>
            <person name="Lipzen A."/>
            <person name="Lutzoni F."/>
            <person name="Magnuson J."/>
            <person name="Mondo S."/>
            <person name="Nolan M."/>
            <person name="Ohm R."/>
            <person name="Pangilinan J."/>
            <person name="Park H.-J."/>
            <person name="Ramirez L."/>
            <person name="Alfaro M."/>
            <person name="Sun H."/>
            <person name="Tritt A."/>
            <person name="Yoshinaga Y."/>
            <person name="Zwiers L.-H."/>
            <person name="Turgeon B."/>
            <person name="Goodwin S."/>
            <person name="Spatafora J."/>
            <person name="Crous P."/>
            <person name="Grigoriev I."/>
        </authorList>
    </citation>
    <scope>NUCLEOTIDE SEQUENCE</scope>
    <source>
        <strain evidence="2">CBS 101060</strain>
    </source>
</reference>
<dbReference type="InterPro" id="IPR050214">
    <property type="entry name" value="Cys_Synth/Cystath_Beta-Synth"/>
</dbReference>
<dbReference type="Pfam" id="PF00291">
    <property type="entry name" value="PALP"/>
    <property type="match status" value="1"/>
</dbReference>
<dbReference type="PANTHER" id="PTHR10314">
    <property type="entry name" value="CYSTATHIONINE BETA-SYNTHASE"/>
    <property type="match status" value="1"/>
</dbReference>
<accession>A0A9P4SH68</accession>
<keyword evidence="3" id="KW-1185">Reference proteome</keyword>
<dbReference type="SUPFAM" id="SSF52821">
    <property type="entry name" value="Rhodanese/Cell cycle control phosphatase"/>
    <property type="match status" value="1"/>
</dbReference>
<evidence type="ECO:0000313" key="3">
    <source>
        <dbReference type="Proteomes" id="UP000799429"/>
    </source>
</evidence>
<dbReference type="Gene3D" id="3.40.50.1100">
    <property type="match status" value="1"/>
</dbReference>
<feature type="domain" description="Rhodanese" evidence="1">
    <location>
        <begin position="412"/>
        <end position="521"/>
    </location>
</feature>
<organism evidence="2 3">
    <name type="scientific">Patellaria atrata CBS 101060</name>
    <dbReference type="NCBI Taxonomy" id="1346257"/>
    <lineage>
        <taxon>Eukaryota</taxon>
        <taxon>Fungi</taxon>
        <taxon>Dikarya</taxon>
        <taxon>Ascomycota</taxon>
        <taxon>Pezizomycotina</taxon>
        <taxon>Dothideomycetes</taxon>
        <taxon>Dothideomycetes incertae sedis</taxon>
        <taxon>Patellariales</taxon>
        <taxon>Patellariaceae</taxon>
        <taxon>Patellaria</taxon>
    </lineage>
</organism>
<comment type="caution">
    <text evidence="2">The sequence shown here is derived from an EMBL/GenBank/DDBJ whole genome shotgun (WGS) entry which is preliminary data.</text>
</comment>